<dbReference type="AlphaFoldDB" id="Q0G6N7"/>
<name>Q0G6N7_9HYPH</name>
<protein>
    <recommendedName>
        <fullName evidence="4">TIGR02301 family protein</fullName>
    </recommendedName>
</protein>
<evidence type="ECO:0008006" key="4">
    <source>
        <dbReference type="Google" id="ProtNLM"/>
    </source>
</evidence>
<keyword evidence="3" id="KW-1185">Reference proteome</keyword>
<feature type="region of interest" description="Disordered" evidence="1">
    <location>
        <begin position="12"/>
        <end position="48"/>
    </location>
</feature>
<accession>Q0G6N7</accession>
<evidence type="ECO:0000313" key="3">
    <source>
        <dbReference type="Proteomes" id="UP000004310"/>
    </source>
</evidence>
<dbReference type="eggNOG" id="COG5451">
    <property type="taxonomic scope" value="Bacteria"/>
</dbReference>
<dbReference type="STRING" id="217511.GCA_001463845_00283"/>
<sequence>MSAVLMISAVSISPGTAQEAQSEATEESESTNKEAEPESAANRPSEGPFIEAMSRLSTVLGSMHFLRELCADEEKSTWRGEMAALMEAQSPNDADRRRLIASFNSGYRAYESTYRHCTEAARVAHNRYQTEGANLSRDILTRYGN</sequence>
<evidence type="ECO:0000313" key="2">
    <source>
        <dbReference type="EMBL" id="EAU42677.1"/>
    </source>
</evidence>
<dbReference type="HOGENOM" id="CLU_118542_1_0_5"/>
<dbReference type="NCBIfam" id="TIGR02301">
    <property type="entry name" value="TIGR02301 family protein"/>
    <property type="match status" value="1"/>
</dbReference>
<organism evidence="2 3">
    <name type="scientific">Fulvimarina pelagi HTCC2506</name>
    <dbReference type="NCBI Taxonomy" id="314231"/>
    <lineage>
        <taxon>Bacteria</taxon>
        <taxon>Pseudomonadati</taxon>
        <taxon>Pseudomonadota</taxon>
        <taxon>Alphaproteobacteria</taxon>
        <taxon>Hyphomicrobiales</taxon>
        <taxon>Aurantimonadaceae</taxon>
        <taxon>Fulvimarina</taxon>
    </lineage>
</organism>
<dbReference type="EMBL" id="AATP01000001">
    <property type="protein sequence ID" value="EAU42677.1"/>
    <property type="molecule type" value="Genomic_DNA"/>
</dbReference>
<dbReference type="Proteomes" id="UP000004310">
    <property type="component" value="Unassembled WGS sequence"/>
</dbReference>
<reference evidence="2 3" key="1">
    <citation type="journal article" date="2010" name="J. Bacteriol.">
        <title>Genome sequence of Fulvimarina pelagi HTCC2506T, a Mn(II)-oxidizing alphaproteobacterium possessing an aerobic anoxygenic photosynthetic gene cluster and Xanthorhodopsin.</title>
        <authorList>
            <person name="Kang I."/>
            <person name="Oh H.M."/>
            <person name="Lim S.I."/>
            <person name="Ferriera S."/>
            <person name="Giovannoni S.J."/>
            <person name="Cho J.C."/>
        </authorList>
    </citation>
    <scope>NUCLEOTIDE SEQUENCE [LARGE SCALE GENOMIC DNA]</scope>
    <source>
        <strain evidence="2 3">HTCC2506</strain>
    </source>
</reference>
<dbReference type="Pfam" id="PF09539">
    <property type="entry name" value="DUF2385"/>
    <property type="match status" value="1"/>
</dbReference>
<gene>
    <name evidence="2" type="ORF">FP2506_07546</name>
</gene>
<evidence type="ECO:0000256" key="1">
    <source>
        <dbReference type="SAM" id="MobiDB-lite"/>
    </source>
</evidence>
<proteinExistence type="predicted"/>
<dbReference type="InterPro" id="IPR012645">
    <property type="entry name" value="CHP02301"/>
</dbReference>
<comment type="caution">
    <text evidence="2">The sequence shown here is derived from an EMBL/GenBank/DDBJ whole genome shotgun (WGS) entry which is preliminary data.</text>
</comment>